<evidence type="ECO:0008006" key="7">
    <source>
        <dbReference type="Google" id="ProtNLM"/>
    </source>
</evidence>
<dbReference type="InParanoid" id="A0A804N2L6"/>
<dbReference type="GO" id="GO:0016020">
    <property type="term" value="C:membrane"/>
    <property type="evidence" value="ECO:0000318"/>
    <property type="project" value="GO_Central"/>
</dbReference>
<feature type="active site" description="Proton acceptor" evidence="3">
    <location>
        <position position="150"/>
    </location>
</feature>
<sequence>MASSSSYPSSAVLADSVLGQKAGVIVDEVSAPESSTLGARTGRYAMIFDAGSIGIRVHVFRFDRKLDLLEICDDGIKVFAKVKPGLSSYAGQPQEAANSMLPLLDKAKSVVPKQLTKRTPLRLRVRNLIHIKSKFQYKPEWINVIEGSQEGSYLWVLSPPPARAPRRRPRRAGTNARGRPPAPIAGPRPSPSPSPRRGRRPPAPLALALAVPGPPAAPAPLAVPIRFAAAAPARFAAVTPLDAPLAIWFAAVAPSTPSQARRRALHAVATSTPSRPFAVVHRPRRATR</sequence>
<dbReference type="PANTHER" id="PTHR11782:SF126">
    <property type="entry name" value="APYRASE FAMILY PROTEIN-RELATED"/>
    <property type="match status" value="1"/>
</dbReference>
<keyword evidence="6" id="KW-1185">Reference proteome</keyword>
<dbReference type="Pfam" id="PF01150">
    <property type="entry name" value="GDA1_CD39"/>
    <property type="match status" value="1"/>
</dbReference>
<evidence type="ECO:0000256" key="1">
    <source>
        <dbReference type="ARBA" id="ARBA00009283"/>
    </source>
</evidence>
<evidence type="ECO:0000256" key="2">
    <source>
        <dbReference type="ARBA" id="ARBA00022801"/>
    </source>
</evidence>
<dbReference type="GO" id="GO:0017110">
    <property type="term" value="F:nucleoside diphosphate phosphatase activity"/>
    <property type="evidence" value="ECO:0000318"/>
    <property type="project" value="GO_Central"/>
</dbReference>
<evidence type="ECO:0000256" key="4">
    <source>
        <dbReference type="SAM" id="MobiDB-lite"/>
    </source>
</evidence>
<feature type="compositionally biased region" description="Pro residues" evidence="4">
    <location>
        <begin position="180"/>
        <end position="194"/>
    </location>
</feature>
<evidence type="ECO:0000313" key="5">
    <source>
        <dbReference type="EnsemblPlants" id="Zm00001eb129980_P001"/>
    </source>
</evidence>
<dbReference type="PANTHER" id="PTHR11782">
    <property type="entry name" value="ADENOSINE/GUANOSINE DIPHOSPHATASE"/>
    <property type="match status" value="1"/>
</dbReference>
<dbReference type="Proteomes" id="UP000007305">
    <property type="component" value="Chromosome 3"/>
</dbReference>
<dbReference type="EnsemblPlants" id="Zm00001eb129980_T001">
    <property type="protein sequence ID" value="Zm00001eb129980_P001"/>
    <property type="gene ID" value="Zm00001eb129980"/>
</dbReference>
<dbReference type="Gene3D" id="3.30.420.40">
    <property type="match status" value="1"/>
</dbReference>
<keyword evidence="2" id="KW-0378">Hydrolase</keyword>
<accession>A0A804N2L6</accession>
<reference evidence="6" key="1">
    <citation type="submission" date="2015-12" db="EMBL/GenBank/DDBJ databases">
        <title>Update maize B73 reference genome by single molecule sequencing technologies.</title>
        <authorList>
            <consortium name="Maize Genome Sequencing Project"/>
            <person name="Ware D."/>
        </authorList>
    </citation>
    <scope>NUCLEOTIDE SEQUENCE [LARGE SCALE GENOMIC DNA]</scope>
    <source>
        <strain evidence="6">cv. B73</strain>
    </source>
</reference>
<dbReference type="Gramene" id="Zm00001eb129980_T001">
    <property type="protein sequence ID" value="Zm00001eb129980_P001"/>
    <property type="gene ID" value="Zm00001eb129980"/>
</dbReference>
<evidence type="ECO:0000256" key="3">
    <source>
        <dbReference type="PIRSR" id="PIRSR600407-1"/>
    </source>
</evidence>
<protein>
    <recommendedName>
        <fullName evidence="7">Apyrase 1</fullName>
    </recommendedName>
</protein>
<dbReference type="GO" id="GO:0009134">
    <property type="term" value="P:nucleoside diphosphate catabolic process"/>
    <property type="evidence" value="ECO:0000318"/>
    <property type="project" value="GO_Central"/>
</dbReference>
<proteinExistence type="inferred from homology"/>
<comment type="similarity">
    <text evidence="1">Belongs to the GDA1/CD39 NTPase family.</text>
</comment>
<dbReference type="InterPro" id="IPR000407">
    <property type="entry name" value="GDA1_CD39_NTPase"/>
</dbReference>
<evidence type="ECO:0000313" key="6">
    <source>
        <dbReference type="Proteomes" id="UP000007305"/>
    </source>
</evidence>
<feature type="region of interest" description="Disordered" evidence="4">
    <location>
        <begin position="158"/>
        <end position="202"/>
    </location>
</feature>
<organism evidence="5 6">
    <name type="scientific">Zea mays</name>
    <name type="common">Maize</name>
    <dbReference type="NCBI Taxonomy" id="4577"/>
    <lineage>
        <taxon>Eukaryota</taxon>
        <taxon>Viridiplantae</taxon>
        <taxon>Streptophyta</taxon>
        <taxon>Embryophyta</taxon>
        <taxon>Tracheophyta</taxon>
        <taxon>Spermatophyta</taxon>
        <taxon>Magnoliopsida</taxon>
        <taxon>Liliopsida</taxon>
        <taxon>Poales</taxon>
        <taxon>Poaceae</taxon>
        <taxon>PACMAD clade</taxon>
        <taxon>Panicoideae</taxon>
        <taxon>Andropogonodae</taxon>
        <taxon>Andropogoneae</taxon>
        <taxon>Tripsacinae</taxon>
        <taxon>Zea</taxon>
    </lineage>
</organism>
<reference evidence="5" key="2">
    <citation type="submission" date="2019-07" db="EMBL/GenBank/DDBJ databases">
        <authorList>
            <person name="Seetharam A."/>
            <person name="Woodhouse M."/>
            <person name="Cannon E."/>
        </authorList>
    </citation>
    <scope>NUCLEOTIDE SEQUENCE [LARGE SCALE GENOMIC DNA]</scope>
    <source>
        <strain evidence="5">cv. B73</strain>
    </source>
</reference>
<name>A0A804N2L6_MAIZE</name>
<reference evidence="5" key="3">
    <citation type="submission" date="2021-05" db="UniProtKB">
        <authorList>
            <consortium name="EnsemblPlants"/>
        </authorList>
    </citation>
    <scope>IDENTIFICATION</scope>
    <source>
        <strain evidence="5">cv. B73</strain>
    </source>
</reference>
<dbReference type="AlphaFoldDB" id="A0A804N2L6"/>